<dbReference type="PANTHER" id="PTHR47495:SF1">
    <property type="entry name" value="BLL3820 PROTEIN"/>
    <property type="match status" value="1"/>
</dbReference>
<dbReference type="InterPro" id="IPR008274">
    <property type="entry name" value="AldOxase/xan_DH_MoCoBD1"/>
</dbReference>
<dbReference type="Proteomes" id="UP000194012">
    <property type="component" value="Unassembled WGS sequence"/>
</dbReference>
<dbReference type="Pfam" id="PF20256">
    <property type="entry name" value="MoCoBD_2"/>
    <property type="match status" value="1"/>
</dbReference>
<accession>A0A1X6YE02</accession>
<dbReference type="Gene3D" id="3.30.365.10">
    <property type="entry name" value="Aldehyde oxidase/xanthine dehydrogenase, molybdopterin binding domain"/>
    <property type="match status" value="4"/>
</dbReference>
<dbReference type="InterPro" id="IPR052516">
    <property type="entry name" value="N-heterocyclic_Hydroxylase"/>
</dbReference>
<keyword evidence="1" id="KW-0812">Transmembrane</keyword>
<dbReference type="EC" id="1.3.99.16" evidence="3"/>
<keyword evidence="4" id="KW-1185">Reference proteome</keyword>
<dbReference type="EMBL" id="FWFJ01000003">
    <property type="protein sequence ID" value="SLN18380.1"/>
    <property type="molecule type" value="Genomic_DNA"/>
</dbReference>
<organism evidence="3 4">
    <name type="scientific">Roseovarius gaetbuli</name>
    <dbReference type="NCBI Taxonomy" id="1356575"/>
    <lineage>
        <taxon>Bacteria</taxon>
        <taxon>Pseudomonadati</taxon>
        <taxon>Pseudomonadota</taxon>
        <taxon>Alphaproteobacteria</taxon>
        <taxon>Rhodobacterales</taxon>
        <taxon>Roseobacteraceae</taxon>
        <taxon>Roseovarius</taxon>
    </lineage>
</organism>
<dbReference type="PANTHER" id="PTHR47495">
    <property type="entry name" value="ALDEHYDE DEHYDROGENASE"/>
    <property type="match status" value="1"/>
</dbReference>
<dbReference type="Pfam" id="PF02738">
    <property type="entry name" value="MoCoBD_1"/>
    <property type="match status" value="1"/>
</dbReference>
<proteinExistence type="predicted"/>
<feature type="domain" description="Aldehyde oxidase/xanthine dehydrogenase a/b hammerhead" evidence="2">
    <location>
        <begin position="240"/>
        <end position="318"/>
    </location>
</feature>
<evidence type="ECO:0000259" key="2">
    <source>
        <dbReference type="SMART" id="SM01008"/>
    </source>
</evidence>
<dbReference type="AlphaFoldDB" id="A0A1X6YE02"/>
<dbReference type="InterPro" id="IPR037165">
    <property type="entry name" value="AldOxase/xan_DH_Mopterin-bd_sf"/>
</dbReference>
<evidence type="ECO:0000313" key="4">
    <source>
        <dbReference type="Proteomes" id="UP000194012"/>
    </source>
</evidence>
<evidence type="ECO:0000313" key="3">
    <source>
        <dbReference type="EMBL" id="SLN18380.1"/>
    </source>
</evidence>
<dbReference type="GO" id="GO:0047121">
    <property type="term" value="F:isoquinoline 1-oxidoreductase activity"/>
    <property type="evidence" value="ECO:0007669"/>
    <property type="project" value="UniProtKB-EC"/>
</dbReference>
<dbReference type="OrthoDB" id="9767994at2"/>
<dbReference type="PIRSF" id="PIRSF036389">
    <property type="entry name" value="IOR_B"/>
    <property type="match status" value="1"/>
</dbReference>
<dbReference type="InterPro" id="IPR012368">
    <property type="entry name" value="OxRdtase_Mopterin-bd_su_IorB"/>
</dbReference>
<dbReference type="RefSeq" id="WP_085825562.1">
    <property type="nucleotide sequence ID" value="NZ_FWFJ01000003.1"/>
</dbReference>
<dbReference type="Gene3D" id="3.90.1170.50">
    <property type="entry name" value="Aldehyde oxidase/xanthine dehydrogenase, a/b hammerhead"/>
    <property type="match status" value="1"/>
</dbReference>
<sequence length="746" mass="79017">MAGLKTIARRTFLIGSAAIVGGVAFGVYKYKTPPANPLLDDLPEGAAALTPYVLITQQSITLITPRADKGQGAISVQAALIAEELDVELDQIKTDPGPPSPAYYNTALSGDAVPFRSTDDSVLAETTRAVMDAPIKFLGLQITGGSTTVPDGYDKLRMAGAVARETLKEAAAQIHGLDVAALITERGAVILPDGTRVPYQALASTAATLEPATEVTLRAPEQWRLLGKPMQRVDIVSKSTGTQDYGIDQDHPGILHAAIRLNPAQGGEMRGFDASEAEKMRGVVKVVPLPGGIGVIADNTWRAFQAALAVEVDWGPAPYPAEMDGHWTALGESFTPAHQDSQFRDAGDVDAALSQGGDLAVEYRAPYLAHAPLEPVNATVLVGEGRVDVWTGTQIPRFVQKNVALLTGIDAENVHIHALMIGGSFGHRLEDDVVRHATTLAMAMPGTPIKLTYSRGEDMTHDYPRQIAMARGQGRVSNGQVETFDLGIAMPSVMASQMGRQGLPAAGPDLQIVAGAWDQPFDIANYRVTGYRAPELAPISSWRSVGASSNGFFHDCLLDELIHAAGADPLAERLRLCNHAPSRAVLEAVGEMSNWGGALAARQGRGVGFCLSFGVPCAQVVEVSETDAGIKIDRVFVAADVGRILDPVNFEGLVKGGVIFGLGHAMNCEITYASGAAEQENFDSFPGMRLYQCPEIKVHGLESANKIRGIGEPPVPPAAAALGNAIFAATGTRLREMPFSKFVDFA</sequence>
<dbReference type="SMART" id="SM01008">
    <property type="entry name" value="Ald_Xan_dh_C"/>
    <property type="match status" value="1"/>
</dbReference>
<dbReference type="InterPro" id="IPR046867">
    <property type="entry name" value="AldOxase/xan_DH_MoCoBD2"/>
</dbReference>
<keyword evidence="3" id="KW-0560">Oxidoreductase</keyword>
<keyword evidence="1" id="KW-0472">Membrane</keyword>
<keyword evidence="1" id="KW-1133">Transmembrane helix</keyword>
<dbReference type="SUPFAM" id="SSF56003">
    <property type="entry name" value="Molybdenum cofactor-binding domain"/>
    <property type="match status" value="2"/>
</dbReference>
<name>A0A1X6YE02_9RHOB</name>
<feature type="transmembrane region" description="Helical" evidence="1">
    <location>
        <begin position="12"/>
        <end position="30"/>
    </location>
</feature>
<dbReference type="InterPro" id="IPR000674">
    <property type="entry name" value="Ald_Oxase/Xan_DH_a/b"/>
</dbReference>
<reference evidence="4" key="1">
    <citation type="submission" date="2017-03" db="EMBL/GenBank/DDBJ databases">
        <authorList>
            <person name="Rodrigo-Torres L."/>
            <person name="Arahal R.D."/>
            <person name="Lucena T."/>
        </authorList>
    </citation>
    <scope>NUCLEOTIDE SEQUENCE [LARGE SCALE GENOMIC DNA]</scope>
    <source>
        <strain evidence="4">CECT 8370</strain>
    </source>
</reference>
<protein>
    <submittedName>
        <fullName evidence="3">Isoquinoline 1-oxidoreductase subunit beta</fullName>
        <ecNumber evidence="3">1.3.99.16</ecNumber>
    </submittedName>
</protein>
<evidence type="ECO:0000256" key="1">
    <source>
        <dbReference type="SAM" id="Phobius"/>
    </source>
</evidence>
<gene>
    <name evidence="3" type="primary">iorB</name>
    <name evidence="3" type="ORF">ROG8370_00578</name>
</gene>